<feature type="domain" description="DNA-repair protein Xrcc1 N-terminal" evidence="1">
    <location>
        <begin position="1"/>
        <end position="149"/>
    </location>
</feature>
<dbReference type="GO" id="GO:0005634">
    <property type="term" value="C:nucleus"/>
    <property type="evidence" value="ECO:0007669"/>
    <property type="project" value="InterPro"/>
</dbReference>
<dbReference type="Gene3D" id="2.60.120.260">
    <property type="entry name" value="Galactose-binding domain-like"/>
    <property type="match status" value="1"/>
</dbReference>
<keyword evidence="3" id="KW-1185">Reference proteome</keyword>
<dbReference type="Ensembl" id="ENSGEVT00005002151.1">
    <property type="protein sequence ID" value="ENSGEVP00005002050.1"/>
    <property type="gene ID" value="ENSGEVG00005001224.1"/>
</dbReference>
<dbReference type="Pfam" id="PF01834">
    <property type="entry name" value="XRCC1_N"/>
    <property type="match status" value="1"/>
</dbReference>
<protein>
    <recommendedName>
        <fullName evidence="1">DNA-repair protein Xrcc1 N-terminal domain-containing protein</fullName>
    </recommendedName>
</protein>
<dbReference type="FunFam" id="2.60.120.260:FF:000025">
    <property type="entry name" value="DNA repair protein XRCC1 isoform X1"/>
    <property type="match status" value="1"/>
</dbReference>
<dbReference type="PANTHER" id="PTHR11370">
    <property type="entry name" value="DNA-REPAIR PROTEIN XRCC1"/>
    <property type="match status" value="1"/>
</dbReference>
<evidence type="ECO:0000313" key="3">
    <source>
        <dbReference type="Proteomes" id="UP000694390"/>
    </source>
</evidence>
<dbReference type="GO" id="GO:0000012">
    <property type="term" value="P:single strand break repair"/>
    <property type="evidence" value="ECO:0007669"/>
    <property type="project" value="InterPro"/>
</dbReference>
<evidence type="ECO:0000259" key="1">
    <source>
        <dbReference type="Pfam" id="PF01834"/>
    </source>
</evidence>
<dbReference type="Proteomes" id="UP000694390">
    <property type="component" value="Unassembled WGS sequence"/>
</dbReference>
<dbReference type="InterPro" id="IPR008979">
    <property type="entry name" value="Galactose-bd-like_sf"/>
</dbReference>
<dbReference type="GO" id="GO:0003684">
    <property type="term" value="F:damaged DNA binding"/>
    <property type="evidence" value="ECO:0007669"/>
    <property type="project" value="InterPro"/>
</dbReference>
<organism evidence="2 3">
    <name type="scientific">Gopherus evgoodei</name>
    <name type="common">Goodes thornscrub tortoise</name>
    <dbReference type="NCBI Taxonomy" id="1825980"/>
    <lineage>
        <taxon>Eukaryota</taxon>
        <taxon>Metazoa</taxon>
        <taxon>Chordata</taxon>
        <taxon>Craniata</taxon>
        <taxon>Vertebrata</taxon>
        <taxon>Euteleostomi</taxon>
        <taxon>Archelosauria</taxon>
        <taxon>Testudinata</taxon>
        <taxon>Testudines</taxon>
        <taxon>Cryptodira</taxon>
        <taxon>Durocryptodira</taxon>
        <taxon>Testudinoidea</taxon>
        <taxon>Testudinidae</taxon>
        <taxon>Gopherus</taxon>
    </lineage>
</organism>
<dbReference type="AlphaFoldDB" id="A0A8C4VJQ9"/>
<dbReference type="GeneTree" id="ENSGT01060000248588"/>
<dbReference type="GO" id="GO:0006284">
    <property type="term" value="P:base-excision repair"/>
    <property type="evidence" value="ECO:0007669"/>
    <property type="project" value="TreeGrafter"/>
</dbReference>
<dbReference type="InterPro" id="IPR002706">
    <property type="entry name" value="Xrcc1_N"/>
</dbReference>
<accession>A0A8C4VJQ9</accession>
<reference evidence="2" key="1">
    <citation type="submission" date="2025-08" db="UniProtKB">
        <authorList>
            <consortium name="Ensembl"/>
        </authorList>
    </citation>
    <scope>IDENTIFICATION</scope>
</reference>
<proteinExistence type="predicted"/>
<reference evidence="2" key="2">
    <citation type="submission" date="2025-09" db="UniProtKB">
        <authorList>
            <consortium name="Ensembl"/>
        </authorList>
    </citation>
    <scope>IDENTIFICATION</scope>
</reference>
<dbReference type="PANTHER" id="PTHR11370:SF4">
    <property type="entry name" value="DNA-REPAIR PROTEIN XRCC1 N-TERMINAL DOMAIN-CONTAINING PROTEIN"/>
    <property type="match status" value="1"/>
</dbReference>
<evidence type="ECO:0000313" key="2">
    <source>
        <dbReference type="Ensembl" id="ENSGEVP00005002050.1"/>
    </source>
</evidence>
<name>A0A8C4VJQ9_9SAUR</name>
<sequence>MAPVKINHVVSFTSQDPRYPVENLLRDDGIHPWLNSLQDRSRQLKVELQLERASSIGYIDIGNCGCAFIQVDVGRSFWPLEQPYVTMVPSTTLMTPADSKLDRNRSGVRMFKEGDFLAAALGEKWDRVRITCSQPFNKQAQFGLFFIHIRTPLDPDHSHAAPAPPQVSTGLEPAASPWLASPAFLRTFFPEVQPGRGRALELWCWAKGSGMHSFLSLLGLSRCQSSLGVLPTSTGQDGQGLLHSGMLQGAVLCQLDLALCCVLSWTGAEGPKRL</sequence>
<dbReference type="SUPFAM" id="SSF49785">
    <property type="entry name" value="Galactose-binding domain-like"/>
    <property type="match status" value="1"/>
</dbReference>